<gene>
    <name evidence="2" type="ORF">B7P43_G16940</name>
</gene>
<protein>
    <submittedName>
        <fullName evidence="2">Uncharacterized protein</fullName>
    </submittedName>
</protein>
<dbReference type="AlphaFoldDB" id="A0A2J7PMI0"/>
<sequence>MKALSPWKEHHTLVNVCRKQLKKEISDKFSKEANWNRIHTLVFWAMTLVLLVGANILKEYTDVI</sequence>
<evidence type="ECO:0000256" key="1">
    <source>
        <dbReference type="SAM" id="Phobius"/>
    </source>
</evidence>
<comment type="caution">
    <text evidence="2">The sequence shown here is derived from an EMBL/GenBank/DDBJ whole genome shotgun (WGS) entry which is preliminary data.</text>
</comment>
<keyword evidence="1" id="KW-0812">Transmembrane</keyword>
<keyword evidence="3" id="KW-1185">Reference proteome</keyword>
<keyword evidence="1" id="KW-1133">Transmembrane helix</keyword>
<feature type="transmembrane region" description="Helical" evidence="1">
    <location>
        <begin position="38"/>
        <end position="57"/>
    </location>
</feature>
<evidence type="ECO:0000313" key="2">
    <source>
        <dbReference type="EMBL" id="PNF17519.1"/>
    </source>
</evidence>
<proteinExistence type="predicted"/>
<evidence type="ECO:0000313" key="3">
    <source>
        <dbReference type="Proteomes" id="UP000235965"/>
    </source>
</evidence>
<organism evidence="2 3">
    <name type="scientific">Cryptotermes secundus</name>
    <dbReference type="NCBI Taxonomy" id="105785"/>
    <lineage>
        <taxon>Eukaryota</taxon>
        <taxon>Metazoa</taxon>
        <taxon>Ecdysozoa</taxon>
        <taxon>Arthropoda</taxon>
        <taxon>Hexapoda</taxon>
        <taxon>Insecta</taxon>
        <taxon>Pterygota</taxon>
        <taxon>Neoptera</taxon>
        <taxon>Polyneoptera</taxon>
        <taxon>Dictyoptera</taxon>
        <taxon>Blattodea</taxon>
        <taxon>Blattoidea</taxon>
        <taxon>Termitoidae</taxon>
        <taxon>Kalotermitidae</taxon>
        <taxon>Cryptotermitinae</taxon>
        <taxon>Cryptotermes</taxon>
    </lineage>
</organism>
<reference evidence="2 3" key="1">
    <citation type="submission" date="2017-12" db="EMBL/GenBank/DDBJ databases">
        <title>Hemimetabolous genomes reveal molecular basis of termite eusociality.</title>
        <authorList>
            <person name="Harrison M.C."/>
            <person name="Jongepier E."/>
            <person name="Robertson H.M."/>
            <person name="Arning N."/>
            <person name="Bitard-Feildel T."/>
            <person name="Chao H."/>
            <person name="Childers C.P."/>
            <person name="Dinh H."/>
            <person name="Doddapaneni H."/>
            <person name="Dugan S."/>
            <person name="Gowin J."/>
            <person name="Greiner C."/>
            <person name="Han Y."/>
            <person name="Hu H."/>
            <person name="Hughes D.S.T."/>
            <person name="Huylmans A.-K."/>
            <person name="Kemena C."/>
            <person name="Kremer L.P.M."/>
            <person name="Lee S.L."/>
            <person name="Lopez-Ezquerra A."/>
            <person name="Mallet L."/>
            <person name="Monroy-Kuhn J.M."/>
            <person name="Moser A."/>
            <person name="Murali S.C."/>
            <person name="Muzny D.M."/>
            <person name="Otani S."/>
            <person name="Piulachs M.-D."/>
            <person name="Poelchau M."/>
            <person name="Qu J."/>
            <person name="Schaub F."/>
            <person name="Wada-Katsumata A."/>
            <person name="Worley K.C."/>
            <person name="Xie Q."/>
            <person name="Ylla G."/>
            <person name="Poulsen M."/>
            <person name="Gibbs R.A."/>
            <person name="Schal C."/>
            <person name="Richards S."/>
            <person name="Belles X."/>
            <person name="Korb J."/>
            <person name="Bornberg-Bauer E."/>
        </authorList>
    </citation>
    <scope>NUCLEOTIDE SEQUENCE [LARGE SCALE GENOMIC DNA]</scope>
    <source>
        <tissue evidence="2">Whole body</tissue>
    </source>
</reference>
<dbReference type="InParanoid" id="A0A2J7PMI0"/>
<dbReference type="EMBL" id="NEVH01023995">
    <property type="protein sequence ID" value="PNF17519.1"/>
    <property type="molecule type" value="Genomic_DNA"/>
</dbReference>
<keyword evidence="1" id="KW-0472">Membrane</keyword>
<accession>A0A2J7PMI0</accession>
<name>A0A2J7PMI0_9NEOP</name>
<dbReference type="Proteomes" id="UP000235965">
    <property type="component" value="Unassembled WGS sequence"/>
</dbReference>